<evidence type="ECO:0000313" key="2">
    <source>
        <dbReference type="Proteomes" id="UP000789803"/>
    </source>
</evidence>
<name>A0ABM8Q1E3_9BACT</name>
<gene>
    <name evidence="1" type="ORF">LMG7974_00011</name>
</gene>
<protein>
    <submittedName>
        <fullName evidence="1">Uncharacterized protein</fullName>
    </submittedName>
</protein>
<evidence type="ECO:0000313" key="1">
    <source>
        <dbReference type="EMBL" id="CAD7286642.1"/>
    </source>
</evidence>
<dbReference type="EMBL" id="CAJHOF010000001">
    <property type="protein sequence ID" value="CAD7286642.1"/>
    <property type="molecule type" value="Genomic_DNA"/>
</dbReference>
<dbReference type="RefSeq" id="WP_229931841.1">
    <property type="nucleotide sequence ID" value="NZ_CAJHOF010000001.1"/>
</dbReference>
<reference evidence="1 2" key="1">
    <citation type="submission" date="2020-11" db="EMBL/GenBank/DDBJ databases">
        <authorList>
            <person name="Peeters C."/>
        </authorList>
    </citation>
    <scope>NUCLEOTIDE SEQUENCE [LARGE SCALE GENOMIC DNA]</scope>
    <source>
        <strain evidence="1 2">LMG 7974</strain>
    </source>
</reference>
<dbReference type="Proteomes" id="UP000789803">
    <property type="component" value="Unassembled WGS sequence"/>
</dbReference>
<proteinExistence type="predicted"/>
<comment type="caution">
    <text evidence="1">The sequence shown here is derived from an EMBL/GenBank/DDBJ whole genome shotgun (WGS) entry which is preliminary data.</text>
</comment>
<organism evidence="1 2">
    <name type="scientific">Campylobacter majalis</name>
    <dbReference type="NCBI Taxonomy" id="2790656"/>
    <lineage>
        <taxon>Bacteria</taxon>
        <taxon>Pseudomonadati</taxon>
        <taxon>Campylobacterota</taxon>
        <taxon>Epsilonproteobacteria</taxon>
        <taxon>Campylobacterales</taxon>
        <taxon>Campylobacteraceae</taxon>
        <taxon>Campylobacter</taxon>
    </lineage>
</organism>
<accession>A0ABM8Q1E3</accession>
<sequence>MEKKITLTIASRDFAINVDDEGFARILERDFGRFEGNRKFVDVKELLNAYVQRCYDTYADELQMKALTNDIKKALKIRE</sequence>
<keyword evidence="2" id="KW-1185">Reference proteome</keyword>